<accession>A0ABY3LNW3</accession>
<name>A0ABY3LNW3_9ACTN</name>
<keyword evidence="1" id="KW-0808">Transferase</keyword>
<evidence type="ECO:0000313" key="2">
    <source>
        <dbReference type="Proteomes" id="UP000322810"/>
    </source>
</evidence>
<dbReference type="EMBL" id="VSEX01000116">
    <property type="protein sequence ID" value="TYB43747.1"/>
    <property type="molecule type" value="Genomic_DNA"/>
</dbReference>
<protein>
    <submittedName>
        <fullName evidence="1">Class IV aminotransferase</fullName>
    </submittedName>
</protein>
<dbReference type="GO" id="GO:0008483">
    <property type="term" value="F:transaminase activity"/>
    <property type="evidence" value="ECO:0007669"/>
    <property type="project" value="UniProtKB-KW"/>
</dbReference>
<organism evidence="1 2">
    <name type="scientific">Microbispora tritici</name>
    <dbReference type="NCBI Taxonomy" id="2604471"/>
    <lineage>
        <taxon>Bacteria</taxon>
        <taxon>Bacillati</taxon>
        <taxon>Actinomycetota</taxon>
        <taxon>Actinomycetes</taxon>
        <taxon>Streptosporangiales</taxon>
        <taxon>Streptosporangiaceae</taxon>
        <taxon>Microbispora</taxon>
    </lineage>
</organism>
<keyword evidence="1" id="KW-0032">Aminotransferase</keyword>
<sequence>MLPRTEIDGRPPTADELLAPALFNYGHVTVMQIRAKLVRGLDLHLARLDS</sequence>
<dbReference type="Proteomes" id="UP000322810">
    <property type="component" value="Unassembled WGS sequence"/>
</dbReference>
<gene>
    <name evidence="1" type="ORF">FXF59_33590</name>
</gene>
<keyword evidence="2" id="KW-1185">Reference proteome</keyword>
<comment type="caution">
    <text evidence="1">The sequence shown here is derived from an EMBL/GenBank/DDBJ whole genome shotgun (WGS) entry which is preliminary data.</text>
</comment>
<proteinExistence type="predicted"/>
<feature type="non-terminal residue" evidence="1">
    <location>
        <position position="50"/>
    </location>
</feature>
<evidence type="ECO:0000313" key="1">
    <source>
        <dbReference type="EMBL" id="TYB43747.1"/>
    </source>
</evidence>
<reference evidence="1 2" key="1">
    <citation type="submission" date="2019-08" db="EMBL/GenBank/DDBJ databases">
        <title>Microbispora tritici sp. nov., a novel actinomycete isolated from a root of wheat (Triticum aestivum L.).</title>
        <authorList>
            <person name="Klykleung N."/>
            <person name="Tanasupawat S."/>
        </authorList>
    </citation>
    <scope>NUCLEOTIDE SEQUENCE [LARGE SCALE GENOMIC DNA]</scope>
    <source>
        <strain evidence="1 2">MT50</strain>
    </source>
</reference>